<sequence>MGWGWCRGYRGWAWRDWAPPYWGGPWAWWGEDPELWLKAHLKRAVWDIEGLAQFIKEYADRLDPRDREALAKELEDLLRRLRQ</sequence>
<name>A0ACC6V2T6_9CREN</name>
<evidence type="ECO:0000313" key="1">
    <source>
        <dbReference type="EMBL" id="MFB6490945.1"/>
    </source>
</evidence>
<dbReference type="Proteomes" id="UP000033636">
    <property type="component" value="Unassembled WGS sequence"/>
</dbReference>
<accession>A0ACC6V2T6</accession>
<organism evidence="1 2">
    <name type="scientific">Thermoproteus sp. AZ2</name>
    <dbReference type="NCBI Taxonomy" id="1609232"/>
    <lineage>
        <taxon>Archaea</taxon>
        <taxon>Thermoproteota</taxon>
        <taxon>Thermoprotei</taxon>
        <taxon>Thermoproteales</taxon>
        <taxon>Thermoproteaceae</taxon>
        <taxon>Thermoproteus</taxon>
    </lineage>
</organism>
<comment type="caution">
    <text evidence="1">The sequence shown here is derived from an EMBL/GenBank/DDBJ whole genome shotgun (WGS) entry which is preliminary data.</text>
</comment>
<protein>
    <submittedName>
        <fullName evidence="1">Uncharacterized protein</fullName>
    </submittedName>
</protein>
<proteinExistence type="predicted"/>
<evidence type="ECO:0000313" key="2">
    <source>
        <dbReference type="Proteomes" id="UP000033636"/>
    </source>
</evidence>
<gene>
    <name evidence="1" type="ORF">TU35_006855</name>
</gene>
<dbReference type="EMBL" id="JZWT02000017">
    <property type="protein sequence ID" value="MFB6490945.1"/>
    <property type="molecule type" value="Genomic_DNA"/>
</dbReference>
<reference evidence="1" key="1">
    <citation type="submission" date="2024-07" db="EMBL/GenBank/DDBJ databases">
        <title>Metagenome and Metagenome-Assembled Genomes of Archaea from a hot spring from the geothermal field of Los Azufres, Mexico.</title>
        <authorList>
            <person name="Marin-Paredes R."/>
            <person name="Martinez-Romero E."/>
            <person name="Servin-Garciduenas L.E."/>
        </authorList>
    </citation>
    <scope>NUCLEOTIDE SEQUENCE</scope>
</reference>